<name>A0A0A9EB16_ARUDO</name>
<accession>A0A0A9EB16</accession>
<proteinExistence type="predicted"/>
<dbReference type="AlphaFoldDB" id="A0A0A9EB16"/>
<evidence type="ECO:0000313" key="1">
    <source>
        <dbReference type="EMBL" id="JAD93172.1"/>
    </source>
</evidence>
<sequence length="74" mass="8781">MSLTFTHIHGLQPIFKIVDTEYTVPNGCPKWYTKIIKRYNYRTKITKQLQCTTTDLVSPKRSTDIWNNAKKYQN</sequence>
<reference evidence="1" key="2">
    <citation type="journal article" date="2015" name="Data Brief">
        <title>Shoot transcriptome of the giant reed, Arundo donax.</title>
        <authorList>
            <person name="Barrero R.A."/>
            <person name="Guerrero F.D."/>
            <person name="Moolhuijzen P."/>
            <person name="Goolsby J.A."/>
            <person name="Tidwell J."/>
            <person name="Bellgard S.E."/>
            <person name="Bellgard M.I."/>
        </authorList>
    </citation>
    <scope>NUCLEOTIDE SEQUENCE</scope>
    <source>
        <tissue evidence="1">Shoot tissue taken approximately 20 cm above the soil surface</tissue>
    </source>
</reference>
<organism evidence="1">
    <name type="scientific">Arundo donax</name>
    <name type="common">Giant reed</name>
    <name type="synonym">Donax arundinaceus</name>
    <dbReference type="NCBI Taxonomy" id="35708"/>
    <lineage>
        <taxon>Eukaryota</taxon>
        <taxon>Viridiplantae</taxon>
        <taxon>Streptophyta</taxon>
        <taxon>Embryophyta</taxon>
        <taxon>Tracheophyta</taxon>
        <taxon>Spermatophyta</taxon>
        <taxon>Magnoliopsida</taxon>
        <taxon>Liliopsida</taxon>
        <taxon>Poales</taxon>
        <taxon>Poaceae</taxon>
        <taxon>PACMAD clade</taxon>
        <taxon>Arundinoideae</taxon>
        <taxon>Arundineae</taxon>
        <taxon>Arundo</taxon>
    </lineage>
</organism>
<protein>
    <submittedName>
        <fullName evidence="1">Uncharacterized protein</fullName>
    </submittedName>
</protein>
<reference evidence="1" key="1">
    <citation type="submission" date="2014-09" db="EMBL/GenBank/DDBJ databases">
        <authorList>
            <person name="Magalhaes I.L.F."/>
            <person name="Oliveira U."/>
            <person name="Santos F.R."/>
            <person name="Vidigal T.H.D.A."/>
            <person name="Brescovit A.D."/>
            <person name="Santos A.J."/>
        </authorList>
    </citation>
    <scope>NUCLEOTIDE SEQUENCE</scope>
    <source>
        <tissue evidence="1">Shoot tissue taken approximately 20 cm above the soil surface</tissue>
    </source>
</reference>
<dbReference type="EMBL" id="GBRH01204723">
    <property type="protein sequence ID" value="JAD93172.1"/>
    <property type="molecule type" value="Transcribed_RNA"/>
</dbReference>